<dbReference type="AlphaFoldDB" id="A0A0P1AB89"/>
<dbReference type="Proteomes" id="UP000054928">
    <property type="component" value="Unassembled WGS sequence"/>
</dbReference>
<sequence length="282" mass="32539">MSFFDCTEQEAQWRQEREDLNRKLHENGKQFLDRKGIEKTRQKFRLGPTLESKRYIFSSDSDGVAIICLPIPKMMAKRCYAIGKELTELLPRERETGNAVAYVTRLELMHVTLFHTSHPNDIAPNARRHFPQDVAQLKTMCTRIAPFRMIPVKVLMTSTGAIVMLFECLSSIEKLSNQLINMHAEYSIDYIRHAAKKTFSYIPKTDTRVIIHSTLGRILSPDVHDNDLARLHARCEEISIQLAADPQPVLFDRLWFVEETHFLSLLGPKTEIPLLGDRYLSN</sequence>
<proteinExistence type="predicted"/>
<protein>
    <submittedName>
        <fullName evidence="1">Uncharacterized protein</fullName>
    </submittedName>
</protein>
<name>A0A0P1AB89_PLAHL</name>
<dbReference type="RefSeq" id="XP_024574448.1">
    <property type="nucleotide sequence ID" value="XM_024723476.1"/>
</dbReference>
<reference evidence="2" key="1">
    <citation type="submission" date="2014-09" db="EMBL/GenBank/DDBJ databases">
        <authorList>
            <person name="Sharma Rahul"/>
            <person name="Thines Marco"/>
        </authorList>
    </citation>
    <scope>NUCLEOTIDE SEQUENCE [LARGE SCALE GENOMIC DNA]</scope>
</reference>
<organism evidence="1 2">
    <name type="scientific">Plasmopara halstedii</name>
    <name type="common">Downy mildew of sunflower</name>
    <dbReference type="NCBI Taxonomy" id="4781"/>
    <lineage>
        <taxon>Eukaryota</taxon>
        <taxon>Sar</taxon>
        <taxon>Stramenopiles</taxon>
        <taxon>Oomycota</taxon>
        <taxon>Peronosporomycetes</taxon>
        <taxon>Peronosporales</taxon>
        <taxon>Peronosporaceae</taxon>
        <taxon>Plasmopara</taxon>
    </lineage>
</organism>
<keyword evidence="2" id="KW-1185">Reference proteome</keyword>
<evidence type="ECO:0000313" key="2">
    <source>
        <dbReference type="Proteomes" id="UP000054928"/>
    </source>
</evidence>
<dbReference type="GeneID" id="36403229"/>
<dbReference type="EMBL" id="CCYD01000321">
    <property type="protein sequence ID" value="CEG38079.1"/>
    <property type="molecule type" value="Genomic_DNA"/>
</dbReference>
<accession>A0A0P1AB89</accession>
<evidence type="ECO:0000313" key="1">
    <source>
        <dbReference type="EMBL" id="CEG38079.1"/>
    </source>
</evidence>
<dbReference type="OMA" id="KTMCTRI"/>
<dbReference type="OrthoDB" id="119121at2759"/>